<evidence type="ECO:0000313" key="2">
    <source>
        <dbReference type="EMBL" id="OBR07710.1"/>
    </source>
</evidence>
<feature type="compositionally biased region" description="Basic and acidic residues" evidence="1">
    <location>
        <begin position="1"/>
        <end position="16"/>
    </location>
</feature>
<dbReference type="KEGG" id="chig:CH63R_09231"/>
<proteinExistence type="predicted"/>
<evidence type="ECO:0000313" key="3">
    <source>
        <dbReference type="Proteomes" id="UP000092177"/>
    </source>
</evidence>
<evidence type="ECO:0000256" key="1">
    <source>
        <dbReference type="SAM" id="MobiDB-lite"/>
    </source>
</evidence>
<dbReference type="RefSeq" id="XP_018156228.1">
    <property type="nucleotide sequence ID" value="XM_018304205.1"/>
</dbReference>
<dbReference type="EMBL" id="LTAN01000006">
    <property type="protein sequence ID" value="OBR07710.1"/>
    <property type="molecule type" value="Genomic_DNA"/>
</dbReference>
<sequence>MEAKGEGRGGEEKGAEAYDGDVNTDASASCAVLCCVAPSMSMSMSMSMCPCVHVQRPLFDMETT</sequence>
<name>A0A1B7Y6P0_COLHI</name>
<organism evidence="2 3">
    <name type="scientific">Colletotrichum higginsianum (strain IMI 349063)</name>
    <name type="common">Crucifer anthracnose fungus</name>
    <dbReference type="NCBI Taxonomy" id="759273"/>
    <lineage>
        <taxon>Eukaryota</taxon>
        <taxon>Fungi</taxon>
        <taxon>Dikarya</taxon>
        <taxon>Ascomycota</taxon>
        <taxon>Pezizomycotina</taxon>
        <taxon>Sordariomycetes</taxon>
        <taxon>Hypocreomycetidae</taxon>
        <taxon>Glomerellales</taxon>
        <taxon>Glomerellaceae</taxon>
        <taxon>Colletotrichum</taxon>
        <taxon>Colletotrichum destructivum species complex</taxon>
    </lineage>
</organism>
<feature type="region of interest" description="Disordered" evidence="1">
    <location>
        <begin position="1"/>
        <end position="22"/>
    </location>
</feature>
<reference evidence="3" key="1">
    <citation type="journal article" date="2017" name="BMC Genomics">
        <title>Gapless genome assembly of Colletotrichum higginsianum reveals chromosome structure and association of transposable elements with secondary metabolite gene clusters.</title>
        <authorList>
            <person name="Dallery J.-F."/>
            <person name="Lapalu N."/>
            <person name="Zampounis A."/>
            <person name="Pigne S."/>
            <person name="Luyten I."/>
            <person name="Amselem J."/>
            <person name="Wittenberg A.H.J."/>
            <person name="Zhou S."/>
            <person name="de Queiroz M.V."/>
            <person name="Robin G.P."/>
            <person name="Auger A."/>
            <person name="Hainaut M."/>
            <person name="Henrissat B."/>
            <person name="Kim K.-T."/>
            <person name="Lee Y.-H."/>
            <person name="Lespinet O."/>
            <person name="Schwartz D.C."/>
            <person name="Thon M.R."/>
            <person name="O'Connell R.J."/>
        </authorList>
    </citation>
    <scope>NUCLEOTIDE SEQUENCE [LARGE SCALE GENOMIC DNA]</scope>
    <source>
        <strain evidence="3">IMI 349063</strain>
    </source>
</reference>
<dbReference type="Proteomes" id="UP000092177">
    <property type="component" value="Chromosome 6"/>
</dbReference>
<accession>A0A1B7Y6P0</accession>
<keyword evidence="3" id="KW-1185">Reference proteome</keyword>
<dbReference type="VEuPathDB" id="FungiDB:CH63R_09231"/>
<dbReference type="GeneID" id="28868312"/>
<comment type="caution">
    <text evidence="2">The sequence shown here is derived from an EMBL/GenBank/DDBJ whole genome shotgun (WGS) entry which is preliminary data.</text>
</comment>
<protein>
    <submittedName>
        <fullName evidence="2">Uncharacterized protein</fullName>
    </submittedName>
</protein>
<gene>
    <name evidence="2" type="ORF">CH63R_09231</name>
</gene>
<dbReference type="AlphaFoldDB" id="A0A1B7Y6P0"/>